<name>A0A2T9YBT6_9FUNG</name>
<sequence length="320" mass="35787">MSNLPSVGQSASVELLFYSAKRTHVEYSTEKYTAPPKLKQMCVGSSDKRIGCIYHQFSYNLEEALNFVTYAIGDGYVTVEPNNLKKVTYLMFNKIEKAEIFVKTPTIYNGRPAGAYEIVKYDNNVTIVKIQNFLGVAMSDIISSLNRNLSPIGTITDINADPQAEITNLLEFENIVVLITYNGSVSTTETEKTAKKSSKNKTKQAELSSTKIMQEKISNFFGTENSESKKILIKPLADVPDTNNQNTYAEEKQKHEITLELSDQSNIFGNSCSLTPNFKKEWGESDGYKANNDYPEIFIDINLVGKLANNIIIIADSKMQ</sequence>
<comment type="caution">
    <text evidence="1">The sequence shown here is derived from an EMBL/GenBank/DDBJ whole genome shotgun (WGS) entry which is preliminary data.</text>
</comment>
<dbReference type="AlphaFoldDB" id="A0A2T9YBT6"/>
<organism evidence="1 2">
    <name type="scientific">Smittium simulii</name>
    <dbReference type="NCBI Taxonomy" id="133385"/>
    <lineage>
        <taxon>Eukaryota</taxon>
        <taxon>Fungi</taxon>
        <taxon>Fungi incertae sedis</taxon>
        <taxon>Zoopagomycota</taxon>
        <taxon>Kickxellomycotina</taxon>
        <taxon>Harpellomycetes</taxon>
        <taxon>Harpellales</taxon>
        <taxon>Legeriomycetaceae</taxon>
        <taxon>Smittium</taxon>
    </lineage>
</organism>
<keyword evidence="2" id="KW-1185">Reference proteome</keyword>
<dbReference type="STRING" id="133385.A0A2T9YBT6"/>
<gene>
    <name evidence="1" type="ORF">BB561_005164</name>
</gene>
<dbReference type="EMBL" id="MBFR01000298">
    <property type="protein sequence ID" value="PVU89775.1"/>
    <property type="molecule type" value="Genomic_DNA"/>
</dbReference>
<dbReference type="Proteomes" id="UP000245383">
    <property type="component" value="Unassembled WGS sequence"/>
</dbReference>
<reference evidence="1 2" key="1">
    <citation type="journal article" date="2018" name="MBio">
        <title>Comparative Genomics Reveals the Core Gene Toolbox for the Fungus-Insect Symbiosis.</title>
        <authorList>
            <person name="Wang Y."/>
            <person name="Stata M."/>
            <person name="Wang W."/>
            <person name="Stajich J.E."/>
            <person name="White M.M."/>
            <person name="Moncalvo J.M."/>
        </authorList>
    </citation>
    <scope>NUCLEOTIDE SEQUENCE [LARGE SCALE GENOMIC DNA]</scope>
    <source>
        <strain evidence="1 2">SWE-8-4</strain>
    </source>
</reference>
<evidence type="ECO:0000313" key="2">
    <source>
        <dbReference type="Proteomes" id="UP000245383"/>
    </source>
</evidence>
<evidence type="ECO:0000313" key="1">
    <source>
        <dbReference type="EMBL" id="PVU89775.1"/>
    </source>
</evidence>
<proteinExistence type="predicted"/>
<accession>A0A2T9YBT6</accession>
<protein>
    <submittedName>
        <fullName evidence="1">Uncharacterized protein</fullName>
    </submittedName>
</protein>